<keyword evidence="4 6" id="KW-1133">Transmembrane helix</keyword>
<feature type="domain" description="VTT" evidence="7">
    <location>
        <begin position="30"/>
        <end position="156"/>
    </location>
</feature>
<evidence type="ECO:0000313" key="8">
    <source>
        <dbReference type="EMBL" id="MXO72196.1"/>
    </source>
</evidence>
<sequence length="207" mass="23733">MDQFIIRAIEQGGYFGIFLLMALENVIPPIPSEVIMGIGGLLVGRGVMEFWPLLLIGTLGTTLGNWFWFWLGDSYGYRRLQPVVDRWGRWLTVDWEDIVRAQLFFTRHGHWVIFFLRFSPFLRTIISLPAGLAHMPKMKFFIFTFAGSLIWNALLIKGGEWLGSYLAESQEMLAWIIIGLTGVAVLGYIYRVVTWVPRAGRDQQADD</sequence>
<name>A0A844YYT7_9SPHN</name>
<keyword evidence="2" id="KW-1003">Cell membrane</keyword>
<dbReference type="InterPro" id="IPR032816">
    <property type="entry name" value="VTT_dom"/>
</dbReference>
<evidence type="ECO:0000256" key="1">
    <source>
        <dbReference type="ARBA" id="ARBA00004651"/>
    </source>
</evidence>
<dbReference type="OrthoDB" id="9813426at2"/>
<accession>A0A844YYT7</accession>
<keyword evidence="3 6" id="KW-0812">Transmembrane</keyword>
<comment type="subcellular location">
    <subcellularLocation>
        <location evidence="1">Cell membrane</location>
        <topology evidence="1">Multi-pass membrane protein</topology>
    </subcellularLocation>
</comment>
<evidence type="ECO:0000256" key="5">
    <source>
        <dbReference type="ARBA" id="ARBA00023136"/>
    </source>
</evidence>
<evidence type="ECO:0000259" key="7">
    <source>
        <dbReference type="Pfam" id="PF09335"/>
    </source>
</evidence>
<evidence type="ECO:0000313" key="9">
    <source>
        <dbReference type="Proteomes" id="UP000466966"/>
    </source>
</evidence>
<proteinExistence type="predicted"/>
<reference evidence="8 9" key="1">
    <citation type="submission" date="2019-12" db="EMBL/GenBank/DDBJ databases">
        <title>Genomic-based taxomic classification of the family Erythrobacteraceae.</title>
        <authorList>
            <person name="Xu L."/>
        </authorList>
    </citation>
    <scope>NUCLEOTIDE SEQUENCE [LARGE SCALE GENOMIC DNA]</scope>
    <source>
        <strain evidence="8 9">M0322</strain>
    </source>
</reference>
<dbReference type="AlphaFoldDB" id="A0A844YYT7"/>
<evidence type="ECO:0000256" key="4">
    <source>
        <dbReference type="ARBA" id="ARBA00022989"/>
    </source>
</evidence>
<keyword evidence="9" id="KW-1185">Reference proteome</keyword>
<dbReference type="Proteomes" id="UP000466966">
    <property type="component" value="Unassembled WGS sequence"/>
</dbReference>
<dbReference type="InterPro" id="IPR051311">
    <property type="entry name" value="DedA_domain"/>
</dbReference>
<dbReference type="EMBL" id="WTYV01000004">
    <property type="protein sequence ID" value="MXO72196.1"/>
    <property type="molecule type" value="Genomic_DNA"/>
</dbReference>
<gene>
    <name evidence="8" type="ORF">GRI99_11220</name>
</gene>
<comment type="caution">
    <text evidence="8">The sequence shown here is derived from an EMBL/GenBank/DDBJ whole genome shotgun (WGS) entry which is preliminary data.</text>
</comment>
<organism evidence="8 9">
    <name type="scientific">Alteraurantiacibacter buctensis</name>
    <dbReference type="NCBI Taxonomy" id="1503981"/>
    <lineage>
        <taxon>Bacteria</taxon>
        <taxon>Pseudomonadati</taxon>
        <taxon>Pseudomonadota</taxon>
        <taxon>Alphaproteobacteria</taxon>
        <taxon>Sphingomonadales</taxon>
        <taxon>Erythrobacteraceae</taxon>
        <taxon>Alteraurantiacibacter</taxon>
    </lineage>
</organism>
<feature type="transmembrane region" description="Helical" evidence="6">
    <location>
        <begin position="12"/>
        <end position="30"/>
    </location>
</feature>
<feature type="transmembrane region" description="Helical" evidence="6">
    <location>
        <begin position="172"/>
        <end position="193"/>
    </location>
</feature>
<dbReference type="PANTHER" id="PTHR42709:SF6">
    <property type="entry name" value="UNDECAPRENYL PHOSPHATE TRANSPORTER A"/>
    <property type="match status" value="1"/>
</dbReference>
<dbReference type="PANTHER" id="PTHR42709">
    <property type="entry name" value="ALKALINE PHOSPHATASE LIKE PROTEIN"/>
    <property type="match status" value="1"/>
</dbReference>
<evidence type="ECO:0000256" key="2">
    <source>
        <dbReference type="ARBA" id="ARBA00022475"/>
    </source>
</evidence>
<feature type="transmembrane region" description="Helical" evidence="6">
    <location>
        <begin position="140"/>
        <end position="156"/>
    </location>
</feature>
<dbReference type="RefSeq" id="WP_160772122.1">
    <property type="nucleotide sequence ID" value="NZ_WTYV01000004.1"/>
</dbReference>
<dbReference type="GO" id="GO:0005886">
    <property type="term" value="C:plasma membrane"/>
    <property type="evidence" value="ECO:0007669"/>
    <property type="project" value="UniProtKB-SubCell"/>
</dbReference>
<evidence type="ECO:0000256" key="3">
    <source>
        <dbReference type="ARBA" id="ARBA00022692"/>
    </source>
</evidence>
<evidence type="ECO:0000256" key="6">
    <source>
        <dbReference type="SAM" id="Phobius"/>
    </source>
</evidence>
<protein>
    <submittedName>
        <fullName evidence="8">DedA family protein</fullName>
    </submittedName>
</protein>
<keyword evidence="5 6" id="KW-0472">Membrane</keyword>
<feature type="transmembrane region" description="Helical" evidence="6">
    <location>
        <begin position="50"/>
        <end position="71"/>
    </location>
</feature>
<dbReference type="Pfam" id="PF09335">
    <property type="entry name" value="VTT_dom"/>
    <property type="match status" value="1"/>
</dbReference>